<evidence type="ECO:0000256" key="1">
    <source>
        <dbReference type="ARBA" id="ARBA00022679"/>
    </source>
</evidence>
<dbReference type="GO" id="GO:0005524">
    <property type="term" value="F:ATP binding"/>
    <property type="evidence" value="ECO:0007669"/>
    <property type="project" value="UniProtKB-KW"/>
</dbReference>
<accession>Q08RL4</accession>
<gene>
    <name evidence="7" type="ordered locus">STAUR_5189</name>
    <name evidence="8" type="ORF">STIAU_7252</name>
</gene>
<dbReference type="PATRIC" id="fig|378806.16.peg.1984"/>
<evidence type="ECO:0000256" key="2">
    <source>
        <dbReference type="ARBA" id="ARBA00022741"/>
    </source>
</evidence>
<feature type="domain" description="Protein kinase" evidence="6">
    <location>
        <begin position="1"/>
        <end position="259"/>
    </location>
</feature>
<evidence type="ECO:0000256" key="5">
    <source>
        <dbReference type="SAM" id="MobiDB-lite"/>
    </source>
</evidence>
<evidence type="ECO:0000313" key="9">
    <source>
        <dbReference type="Proteomes" id="UP000001351"/>
    </source>
</evidence>
<evidence type="ECO:0000313" key="7">
    <source>
        <dbReference type="EMBL" id="ADO72961.1"/>
    </source>
</evidence>
<reference evidence="7 9" key="2">
    <citation type="journal article" date="2011" name="Mol. Biol. Evol.">
        <title>Comparative genomic analysis of fruiting body formation in Myxococcales.</title>
        <authorList>
            <person name="Huntley S."/>
            <person name="Hamann N."/>
            <person name="Wegener-Feldbrugge S."/>
            <person name="Treuner-Lange A."/>
            <person name="Kube M."/>
            <person name="Reinhardt R."/>
            <person name="Klages S."/>
            <person name="Muller R."/>
            <person name="Ronning C.M."/>
            <person name="Nierman W.C."/>
            <person name="Sogaard-Andersen L."/>
        </authorList>
    </citation>
    <scope>NUCLEOTIDE SEQUENCE [LARGE SCALE GENOMIC DNA]</scope>
    <source>
        <strain evidence="7 9">DW4/3-1</strain>
    </source>
</reference>
<dbReference type="EMBL" id="AAMD01000182">
    <property type="protein sequence ID" value="EAU63118.1"/>
    <property type="molecule type" value="Genomic_DNA"/>
</dbReference>
<dbReference type="Pfam" id="PF00069">
    <property type="entry name" value="Pkinase"/>
    <property type="match status" value="1"/>
</dbReference>
<dbReference type="HOGENOM" id="CLU_000288_151_5_7"/>
<keyword evidence="3 8" id="KW-0418">Kinase</keyword>
<keyword evidence="4" id="KW-0067">ATP-binding</keyword>
<dbReference type="InterPro" id="IPR000719">
    <property type="entry name" value="Prot_kinase_dom"/>
</dbReference>
<dbReference type="InterPro" id="IPR011009">
    <property type="entry name" value="Kinase-like_dom_sf"/>
</dbReference>
<keyword evidence="1 8" id="KW-0808">Transferase</keyword>
<dbReference type="PROSITE" id="PS50011">
    <property type="entry name" value="PROTEIN_KINASE_DOM"/>
    <property type="match status" value="1"/>
</dbReference>
<evidence type="ECO:0000256" key="3">
    <source>
        <dbReference type="ARBA" id="ARBA00022777"/>
    </source>
</evidence>
<dbReference type="EMBL" id="CP002271">
    <property type="protein sequence ID" value="ADO72961.1"/>
    <property type="molecule type" value="Genomic_DNA"/>
</dbReference>
<feature type="compositionally biased region" description="Low complexity" evidence="5">
    <location>
        <begin position="452"/>
        <end position="462"/>
    </location>
</feature>
<evidence type="ECO:0000313" key="8">
    <source>
        <dbReference type="EMBL" id="EAU63118.1"/>
    </source>
</evidence>
<dbReference type="SUPFAM" id="SSF56112">
    <property type="entry name" value="Protein kinase-like (PK-like)"/>
    <property type="match status" value="1"/>
</dbReference>
<dbReference type="GO" id="GO:0004674">
    <property type="term" value="F:protein serine/threonine kinase activity"/>
    <property type="evidence" value="ECO:0007669"/>
    <property type="project" value="UniProtKB-EC"/>
</dbReference>
<name>Q08RL4_STIAD</name>
<keyword evidence="9" id="KW-1185">Reference proteome</keyword>
<keyword evidence="2" id="KW-0547">Nucleotide-binding</keyword>
<evidence type="ECO:0000256" key="4">
    <source>
        <dbReference type="ARBA" id="ARBA00022840"/>
    </source>
</evidence>
<dbReference type="PANTHER" id="PTHR43289:SF34">
    <property type="entry name" value="SERINE_THREONINE-PROTEIN KINASE YBDM-RELATED"/>
    <property type="match status" value="1"/>
</dbReference>
<reference evidence="8 10" key="1">
    <citation type="submission" date="2006-04" db="EMBL/GenBank/DDBJ databases">
        <authorList>
            <person name="Nierman W.C."/>
        </authorList>
    </citation>
    <scope>NUCLEOTIDE SEQUENCE [LARGE SCALE GENOMIC DNA]</scope>
    <source>
        <strain evidence="8 10">DW4/3-1</strain>
    </source>
</reference>
<feature type="region of interest" description="Disordered" evidence="5">
    <location>
        <begin position="425"/>
        <end position="484"/>
    </location>
</feature>
<evidence type="ECO:0000259" key="6">
    <source>
        <dbReference type="PROSITE" id="PS50011"/>
    </source>
</evidence>
<dbReference type="KEGG" id="sur:STAUR_5189"/>
<sequence length="560" mass="60037">MAEIYLCTAQGAEGFEKEVVIKQVRPFLASDPGFVEMFIAEARLASRLNHANVVQIFDFAKHEDTYYLAMEYVRGCTLWDLRKKCKEQMEPIPSVLVAHIGVEVARGLHYAHRLRVNGEPLLLVHRDVTPHNVLLSFDGAVKLTDFGIAKAGNKMTSPGMLKGKFAYMSPEQSRGEAVDARTDVFALGIVLWEMLTGGRLFDGDSELAVLRAVQESVIPVPSRLNPGVPEELGEVVMKALRREVSARYQTAAEFERALAQCVLNHAQSVDDTDVGGFLRRLFGGAPSMMLQALSDQTQHAAAEAGPEEGRVPEAGIREPTAVLPGPRSRSAPNGSGRPSAPSPDEDVHAPTHRVSRRGGEPASSEAVRTPGQDPGLVPEPAQGGLDVPVKPSGARRKVSFRQVGRWTGLGLLALVAVLGGGVLVSSPRSAAPPPPSGERERALAFEKPATPPSAASPRASSPEPKPVMPSEAERAQAAEAKPPVATAAPLAKGRLVVKATPYATVLVNGRSLGEVLGRKVFPLAPGSYQLTLTHPKETRTESITIVPDGTVTREFRARMR</sequence>
<proteinExistence type="predicted"/>
<dbReference type="AlphaFoldDB" id="Q08RL4"/>
<dbReference type="CDD" id="cd14014">
    <property type="entry name" value="STKc_PknB_like"/>
    <property type="match status" value="1"/>
</dbReference>
<dbReference type="Proteomes" id="UP000032702">
    <property type="component" value="Unassembled WGS sequence"/>
</dbReference>
<feature type="region of interest" description="Disordered" evidence="5">
    <location>
        <begin position="294"/>
        <end position="391"/>
    </location>
</feature>
<dbReference type="EC" id="2.7.11.1" evidence="8"/>
<protein>
    <submittedName>
        <fullName evidence="7">Serine/threonine kinase</fullName>
    </submittedName>
    <submittedName>
        <fullName evidence="8">Serine/threonine-protein kinase Pkn6</fullName>
        <ecNumber evidence="8">2.7.11.1</ecNumber>
    </submittedName>
</protein>
<dbReference type="Proteomes" id="UP000001351">
    <property type="component" value="Chromosome"/>
</dbReference>
<evidence type="ECO:0000313" key="10">
    <source>
        <dbReference type="Proteomes" id="UP000032702"/>
    </source>
</evidence>
<dbReference type="Gene3D" id="1.10.510.10">
    <property type="entry name" value="Transferase(Phosphotransferase) domain 1"/>
    <property type="match status" value="1"/>
</dbReference>
<dbReference type="STRING" id="378806.STAUR_5189"/>
<dbReference type="PANTHER" id="PTHR43289">
    <property type="entry name" value="MITOGEN-ACTIVATED PROTEIN KINASE KINASE KINASE 20-RELATED"/>
    <property type="match status" value="1"/>
</dbReference>
<organism evidence="8 10">
    <name type="scientific">Stigmatella aurantiaca (strain DW4/3-1)</name>
    <dbReference type="NCBI Taxonomy" id="378806"/>
    <lineage>
        <taxon>Bacteria</taxon>
        <taxon>Pseudomonadati</taxon>
        <taxon>Myxococcota</taxon>
        <taxon>Myxococcia</taxon>
        <taxon>Myxococcales</taxon>
        <taxon>Cystobacterineae</taxon>
        <taxon>Archangiaceae</taxon>
        <taxon>Stigmatella</taxon>
    </lineage>
</organism>
<dbReference type="PROSITE" id="PS00109">
    <property type="entry name" value="PROTEIN_KINASE_TYR"/>
    <property type="match status" value="1"/>
</dbReference>
<dbReference type="Gene3D" id="3.30.200.20">
    <property type="entry name" value="Phosphorylase Kinase, domain 1"/>
    <property type="match status" value="1"/>
</dbReference>
<dbReference type="InterPro" id="IPR008266">
    <property type="entry name" value="Tyr_kinase_AS"/>
</dbReference>
<dbReference type="eggNOG" id="COG0515">
    <property type="taxonomic scope" value="Bacteria"/>
</dbReference>